<name>A0A3P2A9B0_9BACE</name>
<sequence>MMKLLNFSLGKSAMKALATCLFFTLVACDKQNTEPETPPTQTGPFTIEIKRSAKAKEEATYFSFETNQQLEIDNADATTSLDWDIAIIGLSARTNGGVSGSGKGCAIRTETEDFEHLTSAAPYIEQENLWETDKKKTVYTFDGNMPPSKVTLGINPLLCDGKWYSMKPSSTPIEAAVDHNVYILRTAKGRYVKLQLIALSGESGQLGNIRFRYDFIKETGSNQLVAPKLRDNEKLISGDGTLEQLLPEIKAKSVVYLTVQNKTLSQTDLDYIKTKMPALEELDLRHATLSVYDGQKGFQDFKNIRKLVMPINLEAVGFGHLSYTNLEEVIFPGNKLLRIGSGAFSFSEKIKELKLPDSVEAIGKEAFSVMKGLEHLEFPASVSIISESSCYYCPNLKSVVFKGKIRTLENYAFSYCKSLTSLKFMNATPPTFNEGTWPLVEAEYWDNADKAPRVFIYVPKGSVDAYLSAWRFKKADAAYFKEF</sequence>
<dbReference type="InterPro" id="IPR053139">
    <property type="entry name" value="Surface_bspA-like"/>
</dbReference>
<evidence type="ECO:0000256" key="1">
    <source>
        <dbReference type="SAM" id="SignalP"/>
    </source>
</evidence>
<organism evidence="2 3">
    <name type="scientific">Prevotella heparinolytica</name>
    <dbReference type="NCBI Taxonomy" id="28113"/>
    <lineage>
        <taxon>Bacteria</taxon>
        <taxon>Pseudomonadati</taxon>
        <taxon>Bacteroidota</taxon>
        <taxon>Bacteroidia</taxon>
        <taxon>Bacteroidales</taxon>
        <taxon>Bacteroidaceae</taxon>
        <taxon>Bacteroides</taxon>
    </lineage>
</organism>
<protein>
    <recommendedName>
        <fullName evidence="4">Leucine-rich repeat domain-containing protein</fullName>
    </recommendedName>
</protein>
<dbReference type="AlphaFoldDB" id="A0A3P2A9B0"/>
<dbReference type="Proteomes" id="UP000279562">
    <property type="component" value="Unassembled WGS sequence"/>
</dbReference>
<evidence type="ECO:0000313" key="2">
    <source>
        <dbReference type="EMBL" id="RRD91376.1"/>
    </source>
</evidence>
<proteinExistence type="predicted"/>
<feature type="signal peptide" evidence="1">
    <location>
        <begin position="1"/>
        <end position="18"/>
    </location>
</feature>
<accession>A0A3P2A9B0</accession>
<dbReference type="InterPro" id="IPR032675">
    <property type="entry name" value="LRR_dom_sf"/>
</dbReference>
<dbReference type="Pfam" id="PF13306">
    <property type="entry name" value="LRR_5"/>
    <property type="match status" value="1"/>
</dbReference>
<keyword evidence="3" id="KW-1185">Reference proteome</keyword>
<gene>
    <name evidence="2" type="ORF">EII33_07355</name>
</gene>
<dbReference type="PROSITE" id="PS51257">
    <property type="entry name" value="PROKAR_LIPOPROTEIN"/>
    <property type="match status" value="1"/>
</dbReference>
<dbReference type="PANTHER" id="PTHR45661">
    <property type="entry name" value="SURFACE ANTIGEN"/>
    <property type="match status" value="1"/>
</dbReference>
<dbReference type="SUPFAM" id="SSF52058">
    <property type="entry name" value="L domain-like"/>
    <property type="match status" value="1"/>
</dbReference>
<dbReference type="EMBL" id="RQYF01000027">
    <property type="protein sequence ID" value="RRD91376.1"/>
    <property type="molecule type" value="Genomic_DNA"/>
</dbReference>
<keyword evidence="1" id="KW-0732">Signal</keyword>
<dbReference type="Gene3D" id="3.40.50.12480">
    <property type="match status" value="1"/>
</dbReference>
<dbReference type="InterPro" id="IPR026906">
    <property type="entry name" value="LRR_5"/>
</dbReference>
<evidence type="ECO:0000313" key="3">
    <source>
        <dbReference type="Proteomes" id="UP000279562"/>
    </source>
</evidence>
<dbReference type="PANTHER" id="PTHR45661:SF3">
    <property type="entry name" value="IG-LIKE DOMAIN-CONTAINING PROTEIN"/>
    <property type="match status" value="1"/>
</dbReference>
<reference evidence="2 3" key="1">
    <citation type="submission" date="2018-11" db="EMBL/GenBank/DDBJ databases">
        <title>Genomes From Bacteria Associated with the Canine Oral Cavity: a Test Case for Automated Genome-Based Taxonomic Assignment.</title>
        <authorList>
            <person name="Coil D.A."/>
            <person name="Jospin G."/>
            <person name="Darling A.E."/>
            <person name="Wallis C."/>
            <person name="Davis I.J."/>
            <person name="Harris S."/>
            <person name="Eisen J.A."/>
            <person name="Holcombe L.J."/>
            <person name="O'Flynn C."/>
        </authorList>
    </citation>
    <scope>NUCLEOTIDE SEQUENCE [LARGE SCALE GENOMIC DNA]</scope>
    <source>
        <strain evidence="2 3">OH1047_COT-310</strain>
    </source>
</reference>
<dbReference type="Gene3D" id="3.80.10.10">
    <property type="entry name" value="Ribonuclease Inhibitor"/>
    <property type="match status" value="1"/>
</dbReference>
<dbReference type="Pfam" id="PF14064">
    <property type="entry name" value="HmuY"/>
    <property type="match status" value="1"/>
</dbReference>
<dbReference type="CDD" id="cd12105">
    <property type="entry name" value="HmuY"/>
    <property type="match status" value="1"/>
</dbReference>
<feature type="chain" id="PRO_5018277251" description="Leucine-rich repeat domain-containing protein" evidence="1">
    <location>
        <begin position="19"/>
        <end position="483"/>
    </location>
</feature>
<dbReference type="InterPro" id="IPR025921">
    <property type="entry name" value="HmuY"/>
</dbReference>
<comment type="caution">
    <text evidence="2">The sequence shown here is derived from an EMBL/GenBank/DDBJ whole genome shotgun (WGS) entry which is preliminary data.</text>
</comment>
<dbReference type="RefSeq" id="WP_125239150.1">
    <property type="nucleotide sequence ID" value="NZ_RQYF01000027.1"/>
</dbReference>
<evidence type="ECO:0008006" key="4">
    <source>
        <dbReference type="Google" id="ProtNLM"/>
    </source>
</evidence>